<dbReference type="FunFam" id="1.25.40.10:FF:000366">
    <property type="entry name" value="Pentatricopeptide (PPR) repeat-containing protein"/>
    <property type="match status" value="1"/>
</dbReference>
<gene>
    <name evidence="7" type="ORF">KI387_041794</name>
</gene>
<feature type="repeat" description="PPR" evidence="6">
    <location>
        <begin position="581"/>
        <end position="611"/>
    </location>
</feature>
<dbReference type="GO" id="GO:0003723">
    <property type="term" value="F:RNA binding"/>
    <property type="evidence" value="ECO:0007669"/>
    <property type="project" value="InterPro"/>
</dbReference>
<comment type="subcellular location">
    <subcellularLocation>
        <location evidence="1">Mitochondrion</location>
    </subcellularLocation>
</comment>
<feature type="repeat" description="PPR" evidence="6">
    <location>
        <begin position="177"/>
        <end position="207"/>
    </location>
</feature>
<dbReference type="GO" id="GO:0005739">
    <property type="term" value="C:mitochondrion"/>
    <property type="evidence" value="ECO:0007669"/>
    <property type="project" value="UniProtKB-SubCell"/>
</dbReference>
<dbReference type="AlphaFoldDB" id="A0AA38F9I9"/>
<comment type="similarity">
    <text evidence="2">Belongs to the PPR family. PCMP-H subfamily.</text>
</comment>
<dbReference type="EMBL" id="JAHRHJ020001864">
    <property type="protein sequence ID" value="KAH9293007.1"/>
    <property type="molecule type" value="Genomic_DNA"/>
</dbReference>
<dbReference type="OMA" id="NNLICEM"/>
<dbReference type="InterPro" id="IPR002885">
    <property type="entry name" value="PPR_rpt"/>
</dbReference>
<comment type="caution">
    <text evidence="7">The sequence shown here is derived from an EMBL/GenBank/DDBJ whole genome shotgun (WGS) entry which is preliminary data.</text>
</comment>
<evidence type="ECO:0000256" key="5">
    <source>
        <dbReference type="ARBA" id="ARBA00023128"/>
    </source>
</evidence>
<feature type="repeat" description="PPR" evidence="6">
    <location>
        <begin position="410"/>
        <end position="444"/>
    </location>
</feature>
<dbReference type="Pfam" id="PF01535">
    <property type="entry name" value="PPR"/>
    <property type="match status" value="5"/>
</dbReference>
<evidence type="ECO:0000256" key="3">
    <source>
        <dbReference type="ARBA" id="ARBA00022737"/>
    </source>
</evidence>
<evidence type="ECO:0008006" key="9">
    <source>
        <dbReference type="Google" id="ProtNLM"/>
    </source>
</evidence>
<dbReference type="GO" id="GO:0009451">
    <property type="term" value="P:RNA modification"/>
    <property type="evidence" value="ECO:0007669"/>
    <property type="project" value="InterPro"/>
</dbReference>
<feature type="repeat" description="PPR" evidence="6">
    <location>
        <begin position="208"/>
        <end position="242"/>
    </location>
</feature>
<feature type="non-terminal residue" evidence="7">
    <location>
        <position position="1"/>
    </location>
</feature>
<proteinExistence type="inferred from homology"/>
<reference evidence="7 8" key="1">
    <citation type="journal article" date="2021" name="Nat. Plants">
        <title>The Taxus genome provides insights into paclitaxel biosynthesis.</title>
        <authorList>
            <person name="Xiong X."/>
            <person name="Gou J."/>
            <person name="Liao Q."/>
            <person name="Li Y."/>
            <person name="Zhou Q."/>
            <person name="Bi G."/>
            <person name="Li C."/>
            <person name="Du R."/>
            <person name="Wang X."/>
            <person name="Sun T."/>
            <person name="Guo L."/>
            <person name="Liang H."/>
            <person name="Lu P."/>
            <person name="Wu Y."/>
            <person name="Zhang Z."/>
            <person name="Ro D.K."/>
            <person name="Shang Y."/>
            <person name="Huang S."/>
            <person name="Yan J."/>
        </authorList>
    </citation>
    <scope>NUCLEOTIDE SEQUENCE [LARGE SCALE GENOMIC DNA]</scope>
    <source>
        <strain evidence="7">Ta-2019</strain>
    </source>
</reference>
<keyword evidence="5" id="KW-0496">Mitochondrion</keyword>
<evidence type="ECO:0000256" key="2">
    <source>
        <dbReference type="ARBA" id="ARBA00006643"/>
    </source>
</evidence>
<dbReference type="PANTHER" id="PTHR47926">
    <property type="entry name" value="PENTATRICOPEPTIDE REPEAT-CONTAINING PROTEIN"/>
    <property type="match status" value="1"/>
</dbReference>
<dbReference type="FunFam" id="1.25.40.10:FF:000488">
    <property type="entry name" value="Pentatricopeptide repeat-containing protein, mitochondrial"/>
    <property type="match status" value="2"/>
</dbReference>
<dbReference type="Proteomes" id="UP000824469">
    <property type="component" value="Unassembled WGS sequence"/>
</dbReference>
<feature type="repeat" description="PPR" evidence="6">
    <location>
        <begin position="107"/>
        <end position="141"/>
    </location>
</feature>
<dbReference type="InterPro" id="IPR011990">
    <property type="entry name" value="TPR-like_helical_dom_sf"/>
</dbReference>
<keyword evidence="8" id="KW-1185">Reference proteome</keyword>
<evidence type="ECO:0000313" key="8">
    <source>
        <dbReference type="Proteomes" id="UP000824469"/>
    </source>
</evidence>
<dbReference type="PROSITE" id="PS51375">
    <property type="entry name" value="PPR"/>
    <property type="match status" value="11"/>
</dbReference>
<dbReference type="PANTHER" id="PTHR47926:SF533">
    <property type="entry name" value="DYW DOMAIN-CONTAINING PROTEIN"/>
    <property type="match status" value="1"/>
</dbReference>
<keyword evidence="4" id="KW-0809">Transit peptide</keyword>
<dbReference type="InterPro" id="IPR046848">
    <property type="entry name" value="E_motif"/>
</dbReference>
<dbReference type="InterPro" id="IPR046960">
    <property type="entry name" value="PPR_At4g14850-like_plant"/>
</dbReference>
<dbReference type="Pfam" id="PF13041">
    <property type="entry name" value="PPR_2"/>
    <property type="match status" value="6"/>
</dbReference>
<feature type="non-terminal residue" evidence="7">
    <location>
        <position position="951"/>
    </location>
</feature>
<sequence>MSGSTISSDFLLYKIEKEDMNMVCNEGKVKERTDDFASWSFTNFYSALLEGCIGTKSVREGKTVHAHMIKKGCDSDTFLQNNLVNFYGKCRYIDDACQVFDRMCERNLVSWTTMITGYCQHGYGNEALRLFCQMHAAGLKPNDFTFGVVLKACAGLAAVQQGNQIHACVIKTGYESDVFAGSALVDMYAKCESMDDAHQVFDEMPERNVVSWNAMIAGCVQNEDGDEALKLFGQLQLAGIKANHFTLASILKACASVTGLDQGRQFHSHVVKSQIGSDAFVGSALIDLYAKCGNIQDASKVFYNFPKRDAVIWSGMIAGYAHHGCADETLKLFCQMQWAGLRLDHFTFASVLSVCTLLEGLEHGIQIHAHVIKTGYESDASVGSALVNMYVGFRIMEDAEKAFSESREENIAPWNAMIAGFIQNGSFEEALRLFSNMRRAGMKPNQVTYCNSLRSCASLAEMEHGKRIHAQIIILALECDVFVGSALLDMYCKCGSFEDASVVFNRLPTHDVVSWTAMIAGYAQYKHSEKALKLYLRMASMGIKPNHFTYVIVLKTCASLAALEQGMQFHAQIIKSGYESDVFVGSALVDMYAKSGNIEDAEEAFDRLSERDMVSWSAMITGYAQHGHGVEALKHLCQMQRLGMKGDQFTFASSLTACADLAALEQGKCVHAHIIKTGFNLDIFVESALIDMYSKCGSIEDSWNIFEKMSERNSVSWTAMIAGCAQHGQAEEALQLFERMQLAGMKPDSITFVGVLSACSRVGLVDKGRYYFDSISQIHCMTPTLEHYACMVDILGRAGCLLEAEEFINQMPFKPSALLWRTLLSACRTHGDIELGKRAAEWILDLEPQYPATYVLLSNIYAAAGKWDDAKKARNMMKDRGLRKKPGCSWIEIKNKWHTFMVADRSHPQTEMIYTELRRLTEKMKVTGHMANTNVLLHDMEQEWDENSDGY</sequence>
<feature type="repeat" description="PPR" evidence="6">
    <location>
        <begin position="713"/>
        <end position="747"/>
    </location>
</feature>
<feature type="repeat" description="PPR" evidence="6">
    <location>
        <begin position="682"/>
        <end position="712"/>
    </location>
</feature>
<feature type="repeat" description="PPR" evidence="6">
    <location>
        <begin position="612"/>
        <end position="646"/>
    </location>
</feature>
<accession>A0AA38F9I9</accession>
<organism evidence="7 8">
    <name type="scientific">Taxus chinensis</name>
    <name type="common">Chinese yew</name>
    <name type="synonym">Taxus wallichiana var. chinensis</name>
    <dbReference type="NCBI Taxonomy" id="29808"/>
    <lineage>
        <taxon>Eukaryota</taxon>
        <taxon>Viridiplantae</taxon>
        <taxon>Streptophyta</taxon>
        <taxon>Embryophyta</taxon>
        <taxon>Tracheophyta</taxon>
        <taxon>Spermatophyta</taxon>
        <taxon>Pinopsida</taxon>
        <taxon>Pinidae</taxon>
        <taxon>Conifers II</taxon>
        <taxon>Cupressales</taxon>
        <taxon>Taxaceae</taxon>
        <taxon>Taxus</taxon>
    </lineage>
</organism>
<dbReference type="FunFam" id="1.25.40.10:FF:000501">
    <property type="entry name" value="Putative pentatricopeptide repeat-containing protein mitochondrial"/>
    <property type="match status" value="1"/>
</dbReference>
<keyword evidence="3" id="KW-0677">Repeat</keyword>
<dbReference type="NCBIfam" id="TIGR00756">
    <property type="entry name" value="PPR"/>
    <property type="match status" value="10"/>
</dbReference>
<feature type="repeat" description="PPR" evidence="6">
    <location>
        <begin position="511"/>
        <end position="545"/>
    </location>
</feature>
<dbReference type="FunFam" id="1.25.40.10:FF:000031">
    <property type="entry name" value="Pentatricopeptide repeat-containing protein mitochondrial"/>
    <property type="match status" value="2"/>
</dbReference>
<dbReference type="Pfam" id="PF20431">
    <property type="entry name" value="E_motif"/>
    <property type="match status" value="1"/>
</dbReference>
<evidence type="ECO:0000256" key="6">
    <source>
        <dbReference type="PROSITE-ProRule" id="PRU00708"/>
    </source>
</evidence>
<name>A0AA38F9I9_TAXCH</name>
<dbReference type="Gene3D" id="1.25.40.10">
    <property type="entry name" value="Tetratricopeptide repeat domain"/>
    <property type="match status" value="7"/>
</dbReference>
<protein>
    <recommendedName>
        <fullName evidence="9">Pentatricopeptide repeat-containing protein</fullName>
    </recommendedName>
</protein>
<evidence type="ECO:0000313" key="7">
    <source>
        <dbReference type="EMBL" id="KAH9293007.1"/>
    </source>
</evidence>
<feature type="repeat" description="PPR" evidence="6">
    <location>
        <begin position="309"/>
        <end position="343"/>
    </location>
</feature>
<evidence type="ECO:0000256" key="4">
    <source>
        <dbReference type="ARBA" id="ARBA00022946"/>
    </source>
</evidence>
<evidence type="ECO:0000256" key="1">
    <source>
        <dbReference type="ARBA" id="ARBA00004173"/>
    </source>
</evidence>
<feature type="repeat" description="PPR" evidence="6">
    <location>
        <begin position="850"/>
        <end position="884"/>
    </location>
</feature>
<dbReference type="SUPFAM" id="SSF48452">
    <property type="entry name" value="TPR-like"/>
    <property type="match status" value="1"/>
</dbReference>
<dbReference type="FunFam" id="1.25.40.10:FF:000073">
    <property type="entry name" value="Pentatricopeptide repeat-containing protein chloroplastic"/>
    <property type="match status" value="1"/>
</dbReference>
<dbReference type="FunFam" id="1.25.40.10:FF:000382">
    <property type="entry name" value="Pentatricopeptide repeat-containing protein"/>
    <property type="match status" value="1"/>
</dbReference>